<evidence type="ECO:0000313" key="2">
    <source>
        <dbReference type="Proteomes" id="UP000799766"/>
    </source>
</evidence>
<accession>A0A6A6NT74</accession>
<reference evidence="1" key="1">
    <citation type="journal article" date="2020" name="Stud. Mycol.">
        <title>101 Dothideomycetes genomes: a test case for predicting lifestyles and emergence of pathogens.</title>
        <authorList>
            <person name="Haridas S."/>
            <person name="Albert R."/>
            <person name="Binder M."/>
            <person name="Bloem J."/>
            <person name="Labutti K."/>
            <person name="Salamov A."/>
            <person name="Andreopoulos B."/>
            <person name="Baker S."/>
            <person name="Barry K."/>
            <person name="Bills G."/>
            <person name="Bluhm B."/>
            <person name="Cannon C."/>
            <person name="Castanera R."/>
            <person name="Culley D."/>
            <person name="Daum C."/>
            <person name="Ezra D."/>
            <person name="Gonzalez J."/>
            <person name="Henrissat B."/>
            <person name="Kuo A."/>
            <person name="Liang C."/>
            <person name="Lipzen A."/>
            <person name="Lutzoni F."/>
            <person name="Magnuson J."/>
            <person name="Mondo S."/>
            <person name="Nolan M."/>
            <person name="Ohm R."/>
            <person name="Pangilinan J."/>
            <person name="Park H.-J."/>
            <person name="Ramirez L."/>
            <person name="Alfaro M."/>
            <person name="Sun H."/>
            <person name="Tritt A."/>
            <person name="Yoshinaga Y."/>
            <person name="Zwiers L.-H."/>
            <person name="Turgeon B."/>
            <person name="Goodwin S."/>
            <person name="Spatafora J."/>
            <person name="Crous P."/>
            <person name="Grigoriev I."/>
        </authorList>
    </citation>
    <scope>NUCLEOTIDE SEQUENCE</scope>
    <source>
        <strain evidence="1">ATCC 16933</strain>
    </source>
</reference>
<organism evidence="1 2">
    <name type="scientific">Lineolata rhizophorae</name>
    <dbReference type="NCBI Taxonomy" id="578093"/>
    <lineage>
        <taxon>Eukaryota</taxon>
        <taxon>Fungi</taxon>
        <taxon>Dikarya</taxon>
        <taxon>Ascomycota</taxon>
        <taxon>Pezizomycotina</taxon>
        <taxon>Dothideomycetes</taxon>
        <taxon>Dothideomycetes incertae sedis</taxon>
        <taxon>Lineolatales</taxon>
        <taxon>Lineolataceae</taxon>
        <taxon>Lineolata</taxon>
    </lineage>
</organism>
<sequence>MPACVARSSLLHLASKAAPTGTAIRHLKKKKKLWDHSCSRGAFLLSEVTIIHPPSYIPERREHQRRRLP</sequence>
<protein>
    <submittedName>
        <fullName evidence="1">Uncharacterized protein</fullName>
    </submittedName>
</protein>
<keyword evidence="2" id="KW-1185">Reference proteome</keyword>
<dbReference type="EMBL" id="MU001689">
    <property type="protein sequence ID" value="KAF2454951.1"/>
    <property type="molecule type" value="Genomic_DNA"/>
</dbReference>
<gene>
    <name evidence="1" type="ORF">BDY21DRAFT_352003</name>
</gene>
<proteinExistence type="predicted"/>
<dbReference type="AlphaFoldDB" id="A0A6A6NT74"/>
<dbReference type="Proteomes" id="UP000799766">
    <property type="component" value="Unassembled WGS sequence"/>
</dbReference>
<name>A0A6A6NT74_9PEZI</name>
<evidence type="ECO:0000313" key="1">
    <source>
        <dbReference type="EMBL" id="KAF2454951.1"/>
    </source>
</evidence>